<evidence type="ECO:0000313" key="1">
    <source>
        <dbReference type="EMBL" id="MFD0905891.1"/>
    </source>
</evidence>
<reference evidence="2" key="1">
    <citation type="journal article" date="2019" name="Int. J. Syst. Evol. Microbiol.">
        <title>The Global Catalogue of Microorganisms (GCM) 10K type strain sequencing project: providing services to taxonomists for standard genome sequencing and annotation.</title>
        <authorList>
            <consortium name="The Broad Institute Genomics Platform"/>
            <consortium name="The Broad Institute Genome Sequencing Center for Infectious Disease"/>
            <person name="Wu L."/>
            <person name="Ma J."/>
        </authorList>
    </citation>
    <scope>NUCLEOTIDE SEQUENCE [LARGE SCALE GENOMIC DNA]</scope>
    <source>
        <strain evidence="2">JCM 31202</strain>
    </source>
</reference>
<gene>
    <name evidence="1" type="ORF">ACFQ11_36345</name>
</gene>
<sequence length="375" mass="39164">MSAPPPPVPRYGTCSLADLPPSALAALGVPGAANVLGLPSAPRVCVLLVDGLGWEQLRAHPGEAPFLNAMGGRAIDAGLPATTVTSIGSLGTGLPPGGHGLLGLQVAVPGTGRLLNLLRWSDDAGVDPAGFQPVPTVFERAAADGVAVRYVGAWHLRNTPLTRAASRGAEHLRADAMGELVGRAEAVLREHDRAYVTVYHADLDATGHRRGVDSPEWRFQLGFVDLLAERLAGVLPAGTLLCVTSDHGMIDPGERLDADRTPELLDGVALLGGDARCRYVYAEPGARDDVLAAWRAAVGDRAWVVPREEAVADGWFGAMAPGMTDRIGDVVAVPHGDLAIVASEREPWLAHMVGMHGSMISAERLVPLLTVSGPT</sequence>
<dbReference type="Proteomes" id="UP001596972">
    <property type="component" value="Unassembled WGS sequence"/>
</dbReference>
<evidence type="ECO:0000313" key="2">
    <source>
        <dbReference type="Proteomes" id="UP001596972"/>
    </source>
</evidence>
<comment type="caution">
    <text evidence="1">The sequence shown here is derived from an EMBL/GenBank/DDBJ whole genome shotgun (WGS) entry which is preliminary data.</text>
</comment>
<dbReference type="RefSeq" id="WP_378307253.1">
    <property type="nucleotide sequence ID" value="NZ_JBHTJA010000177.1"/>
</dbReference>
<name>A0ABW3EZS5_9ACTN</name>
<dbReference type="EMBL" id="JBHTJA010000177">
    <property type="protein sequence ID" value="MFD0905891.1"/>
    <property type="molecule type" value="Genomic_DNA"/>
</dbReference>
<accession>A0ABW3EZS5</accession>
<dbReference type="InterPro" id="IPR017850">
    <property type="entry name" value="Alkaline_phosphatase_core_sf"/>
</dbReference>
<dbReference type="InterPro" id="IPR002591">
    <property type="entry name" value="Phosphodiest/P_Trfase"/>
</dbReference>
<keyword evidence="2" id="KW-1185">Reference proteome</keyword>
<organism evidence="1 2">
    <name type="scientific">Actinomadura sediminis</name>
    <dbReference type="NCBI Taxonomy" id="1038904"/>
    <lineage>
        <taxon>Bacteria</taxon>
        <taxon>Bacillati</taxon>
        <taxon>Actinomycetota</taxon>
        <taxon>Actinomycetes</taxon>
        <taxon>Streptosporangiales</taxon>
        <taxon>Thermomonosporaceae</taxon>
        <taxon>Actinomadura</taxon>
    </lineage>
</organism>
<dbReference type="Gene3D" id="3.40.720.10">
    <property type="entry name" value="Alkaline Phosphatase, subunit A"/>
    <property type="match status" value="1"/>
</dbReference>
<dbReference type="SUPFAM" id="SSF53649">
    <property type="entry name" value="Alkaline phosphatase-like"/>
    <property type="match status" value="1"/>
</dbReference>
<dbReference type="Pfam" id="PF01663">
    <property type="entry name" value="Phosphodiest"/>
    <property type="match status" value="1"/>
</dbReference>
<proteinExistence type="predicted"/>
<protein>
    <submittedName>
        <fullName evidence="1">Alkaline phosphatase family protein</fullName>
    </submittedName>
</protein>